<evidence type="ECO:0000313" key="4">
    <source>
        <dbReference type="Proteomes" id="UP000518206"/>
    </source>
</evidence>
<accession>A0A7W4UH21</accession>
<feature type="region of interest" description="Disordered" evidence="1">
    <location>
        <begin position="1222"/>
        <end position="1276"/>
    </location>
</feature>
<organism evidence="3 4">
    <name type="scientific">Cellulomonas cellasea</name>
    <dbReference type="NCBI Taxonomy" id="43670"/>
    <lineage>
        <taxon>Bacteria</taxon>
        <taxon>Bacillati</taxon>
        <taxon>Actinomycetota</taxon>
        <taxon>Actinomycetes</taxon>
        <taxon>Micrococcales</taxon>
        <taxon>Cellulomonadaceae</taxon>
        <taxon>Cellulomonas</taxon>
    </lineage>
</organism>
<feature type="compositionally biased region" description="Pro residues" evidence="1">
    <location>
        <begin position="1546"/>
        <end position="1557"/>
    </location>
</feature>
<feature type="domain" description="Restriction endonuclease type II-like" evidence="2">
    <location>
        <begin position="1283"/>
        <end position="1376"/>
    </location>
</feature>
<feature type="region of interest" description="Disordered" evidence="1">
    <location>
        <begin position="185"/>
        <end position="209"/>
    </location>
</feature>
<feature type="compositionally biased region" description="Low complexity" evidence="1">
    <location>
        <begin position="22"/>
        <end position="33"/>
    </location>
</feature>
<dbReference type="InterPro" id="IPR049468">
    <property type="entry name" value="Restrct_endonuc-II-like_dom"/>
</dbReference>
<reference evidence="3 4" key="1">
    <citation type="submission" date="2020-08" db="EMBL/GenBank/DDBJ databases">
        <title>The Agave Microbiome: Exploring the role of microbial communities in plant adaptations to desert environments.</title>
        <authorList>
            <person name="Partida-Martinez L.P."/>
        </authorList>
    </citation>
    <scope>NUCLEOTIDE SEQUENCE [LARGE SCALE GENOMIC DNA]</scope>
    <source>
        <strain evidence="3 4">RAS26</strain>
    </source>
</reference>
<feature type="compositionally biased region" description="Polar residues" evidence="1">
    <location>
        <begin position="1634"/>
        <end position="1651"/>
    </location>
</feature>
<feature type="compositionally biased region" description="Low complexity" evidence="1">
    <location>
        <begin position="1587"/>
        <end position="1606"/>
    </location>
</feature>
<feature type="compositionally biased region" description="Gly residues" evidence="1">
    <location>
        <begin position="1477"/>
        <end position="1487"/>
    </location>
</feature>
<gene>
    <name evidence="3" type="ORF">FHR80_002957</name>
</gene>
<feature type="compositionally biased region" description="Low complexity" evidence="1">
    <location>
        <begin position="1383"/>
        <end position="1397"/>
    </location>
</feature>
<name>A0A7W4UH21_9CELL</name>
<feature type="region of interest" description="Disordered" evidence="1">
    <location>
        <begin position="1383"/>
        <end position="1507"/>
    </location>
</feature>
<feature type="compositionally biased region" description="Low complexity" evidence="1">
    <location>
        <begin position="1236"/>
        <end position="1256"/>
    </location>
</feature>
<dbReference type="Pfam" id="PF18741">
    <property type="entry name" value="MTES_1575"/>
    <property type="match status" value="1"/>
</dbReference>
<feature type="region of interest" description="Disordered" evidence="1">
    <location>
        <begin position="1523"/>
        <end position="1786"/>
    </location>
</feature>
<feature type="region of interest" description="Disordered" evidence="1">
    <location>
        <begin position="1"/>
        <end position="51"/>
    </location>
</feature>
<feature type="compositionally biased region" description="Low complexity" evidence="1">
    <location>
        <begin position="1756"/>
        <end position="1770"/>
    </location>
</feature>
<feature type="compositionally biased region" description="Low complexity" evidence="1">
    <location>
        <begin position="1717"/>
        <end position="1732"/>
    </location>
</feature>
<reference evidence="3 4" key="2">
    <citation type="submission" date="2020-08" db="EMBL/GenBank/DDBJ databases">
        <authorList>
            <person name="Partida-Martinez L."/>
            <person name="Huntemann M."/>
            <person name="Clum A."/>
            <person name="Wang J."/>
            <person name="Palaniappan K."/>
            <person name="Ritter S."/>
            <person name="Chen I.-M."/>
            <person name="Stamatis D."/>
            <person name="Reddy T."/>
            <person name="O'Malley R."/>
            <person name="Daum C."/>
            <person name="Shapiro N."/>
            <person name="Ivanova N."/>
            <person name="Kyrpides N."/>
            <person name="Woyke T."/>
        </authorList>
    </citation>
    <scope>NUCLEOTIDE SEQUENCE [LARGE SCALE GENOMIC DNA]</scope>
    <source>
        <strain evidence="3 4">RAS26</strain>
    </source>
</reference>
<feature type="compositionally biased region" description="Pro residues" evidence="1">
    <location>
        <begin position="1574"/>
        <end position="1586"/>
    </location>
</feature>
<feature type="compositionally biased region" description="Gly residues" evidence="1">
    <location>
        <begin position="1450"/>
        <end position="1460"/>
    </location>
</feature>
<comment type="caution">
    <text evidence="3">The sequence shown here is derived from an EMBL/GenBank/DDBJ whole genome shotgun (WGS) entry which is preliminary data.</text>
</comment>
<dbReference type="EMBL" id="JACHVX010000004">
    <property type="protein sequence ID" value="MBB2924029.1"/>
    <property type="molecule type" value="Genomic_DNA"/>
</dbReference>
<sequence>MIVPARNLGPGAGSGSRPDPSAPSTTPSAPGGAPLDGEHPTPDPAATAGPVLVEPPSAEELVAGALAGWRARLVETAGGSTLADVDLLGDAALDLSAAHPSGIAQLFAGRETRLSNLVREGGSLATAKRRARAVGARAEQYAQRYGIAPTYLAIGVATWTERTTPDVAEDDVAALAAVTRRHGTDALDGDAPLAGTLEGSGPTSASEPRTVRAPVLLRPVSLRARGSGESDYELVLEQTLEVNPVVARALRSRGALLDPGAVARGTFTGTGFDPRPALARLASLGGAVLEGFRLTESLVVGTFVHPGQVLVDDLDQLSGTLDRHEVVAALAGVDEARERVRRPLPEMRRGDRDPDVERGVGDLDAAQQHVLDLLATGEHLFVDAPTGSDVTGTLAAVVADAAASGKTVLYVPGHRRAAGALAARLAELGLDDLLLDVAPEAGWRTAAARRLLDAMTLESTTVDAARTTLLRRDLVAHRERLRAYVDALHAGRTPWDASAYDALQALASLTSTRPAPRTTVRLAPDVARVLDAETRAVLATDLARAVALGASTLRPTDTPWFGADLTTDHAARETLDRIGRLLDHALPILASRVKEVAAATGLNEATTVDAWGEQLVMLGGIRGALDVFQPLIFERTAADLVAATATKEWREEHGMPMGFWLRRRLRKQAKDMVRPGRPVADLHTALIGVQEQRQIWQAHCPAGGWPRLPEGLATIEDEYRSVRADLDALDAVLASTPGGGGLAALTLPALVERLRRLWGDARALDALPERTRLVRSLTAAGLGSLLDDFAARRVEAELTGPELELAWWSTVFEQIIGDDPALADYDGAALGRLSAQYAALDRAHVASLSGPVRRAVVGHVASALRANPGQTQALFAELVEDRITNLRETVARYPDLVRRLRPVLAASPMLVPQVLPATRTVDLVVLDAAAHLPLEVALAAIARGRQVVVLGDARCASGSAVRELAEVLPGVALRADASRRDPHLTAFLAAHGYGDVLSPTPLPQNAPLVRLDVVDGTGMPDATSGAVDSTRAEVEHVVELVLTHALTRPDESLAVITPSSVHAEHVREAVLTEVRDNPGLAAFFDAGVAEPFVVADLAGVAGLSRDAVVLSVGFGRTPHGRVLHRFGPIGGPGGDALLLAALGATRHRLDVVSCFRAGDLDPERLRGPGPRLLADLLAFAERRSADSGEVSFTPSTTAPSVAAVVAAAPPFVSISASAAPSEPAATSVGATPPDDSTGAAASTAGGAGATPASRSAADPDTLTLPQHADGATGREPDRLVVDLAERLWRHGLTVELDHGLPGGTHIPLAVGHPDLPGRLLVAVLTDDEAYVAEPSIRVRDRQVGERLERLGWTVVQVWSAAAFLDPQAEVDRVRRAVEAAVPAAPAAVRPAAGTRAPARVDEPEDDADVVTPAHGVPVGREGAEPTTGTVPDAAGHGAGTGAAGPKAHTGGTGAGAGTGATGSQAGTGATGPQAGTGATGPGAGIGSTGPDALASATGSDVGTGSTGPGAVAGASAAVAHADGSVASASGEPAWAEPVTRARRRTPPPAAPQSPITPPRGTLAARTSPWHAVTPPAPATPPTPAAPRTPAATTGTPLTGGAQPGAPRTGPVPVRTGAWPTIPAARRYGSDAADGTSSDPATGTGREPSTSGAGPRAQGAGTGALPQVERRSTGMIPRVAEAPAGTRHVERVSTGSLRRVAAPGTGSVPQVPLTGSRPAAGASPAGASPVGASTVGAPAVGDGTDRPGAAQPSTTGRRAATDPPATGATPRVEQPTLAVPARPRPAIRPGLPINAYSDDQLDEVVTWLVSDGVERGREELAAAVREALGITRRSSRVDAVVAGAVRRATS</sequence>
<evidence type="ECO:0000259" key="2">
    <source>
        <dbReference type="Pfam" id="PF18741"/>
    </source>
</evidence>
<evidence type="ECO:0000313" key="3">
    <source>
        <dbReference type="EMBL" id="MBB2924029.1"/>
    </source>
</evidence>
<dbReference type="RefSeq" id="WP_311702071.1">
    <property type="nucleotide sequence ID" value="NZ_JACHVX010000004.1"/>
</dbReference>
<dbReference type="Proteomes" id="UP000518206">
    <property type="component" value="Unassembled WGS sequence"/>
</dbReference>
<feature type="compositionally biased region" description="Low complexity" evidence="1">
    <location>
        <begin position="1461"/>
        <end position="1476"/>
    </location>
</feature>
<protein>
    <recommendedName>
        <fullName evidence="2">Restriction endonuclease type II-like domain-containing protein</fullName>
    </recommendedName>
</protein>
<proteinExistence type="predicted"/>
<evidence type="ECO:0000256" key="1">
    <source>
        <dbReference type="SAM" id="MobiDB-lite"/>
    </source>
</evidence>